<dbReference type="SUPFAM" id="SSF47413">
    <property type="entry name" value="lambda repressor-like DNA-binding domains"/>
    <property type="match status" value="1"/>
</dbReference>
<reference evidence="2 3" key="1">
    <citation type="submission" date="2018-03" db="EMBL/GenBank/DDBJ databases">
        <title>Genomic Encyclopedia of Type Strains, Phase III (KMG-III): the genomes of soil and plant-associated and newly described type strains.</title>
        <authorList>
            <person name="Whitman W."/>
        </authorList>
    </citation>
    <scope>NUCLEOTIDE SEQUENCE [LARGE SCALE GENOMIC DNA]</scope>
    <source>
        <strain evidence="2 3">CGMCC 1.12259</strain>
    </source>
</reference>
<dbReference type="Proteomes" id="UP000242682">
    <property type="component" value="Unassembled WGS sequence"/>
</dbReference>
<keyword evidence="3" id="KW-1185">Reference proteome</keyword>
<organism evidence="2 3">
    <name type="scientific">Planomicrobium soli</name>
    <dbReference type="NCBI Taxonomy" id="1176648"/>
    <lineage>
        <taxon>Bacteria</taxon>
        <taxon>Bacillati</taxon>
        <taxon>Bacillota</taxon>
        <taxon>Bacilli</taxon>
        <taxon>Bacillales</taxon>
        <taxon>Caryophanaceae</taxon>
        <taxon>Planomicrobium</taxon>
    </lineage>
</organism>
<dbReference type="EMBL" id="PYAT01000001">
    <property type="protein sequence ID" value="PSL42167.1"/>
    <property type="molecule type" value="Genomic_DNA"/>
</dbReference>
<dbReference type="CDD" id="cd00093">
    <property type="entry name" value="HTH_XRE"/>
    <property type="match status" value="1"/>
</dbReference>
<comment type="caution">
    <text evidence="2">The sequence shown here is derived from an EMBL/GenBank/DDBJ whole genome shotgun (WGS) entry which is preliminary data.</text>
</comment>
<protein>
    <submittedName>
        <fullName evidence="2">Putative transcriptional regulator</fullName>
    </submittedName>
</protein>
<dbReference type="SMART" id="SM00530">
    <property type="entry name" value="HTH_XRE"/>
    <property type="match status" value="1"/>
</dbReference>
<dbReference type="OrthoDB" id="5190137at2"/>
<evidence type="ECO:0000259" key="1">
    <source>
        <dbReference type="PROSITE" id="PS50943"/>
    </source>
</evidence>
<dbReference type="PROSITE" id="PS50943">
    <property type="entry name" value="HTH_CROC1"/>
    <property type="match status" value="1"/>
</dbReference>
<dbReference type="RefSeq" id="WP_106531946.1">
    <property type="nucleotide sequence ID" value="NZ_PYAT01000001.1"/>
</dbReference>
<accession>A0A2P8H7F9</accession>
<sequence>MRNMMRNRRLTLNLSQQEVAESAGLSRANYSHIERGRSEPNLEQMISIAKVLKVEPNAKFFADECDEMEQRQLVV</sequence>
<dbReference type="GO" id="GO:0003677">
    <property type="term" value="F:DNA binding"/>
    <property type="evidence" value="ECO:0007669"/>
    <property type="project" value="InterPro"/>
</dbReference>
<evidence type="ECO:0000313" key="3">
    <source>
        <dbReference type="Proteomes" id="UP000242682"/>
    </source>
</evidence>
<evidence type="ECO:0000313" key="2">
    <source>
        <dbReference type="EMBL" id="PSL42167.1"/>
    </source>
</evidence>
<feature type="domain" description="HTH cro/C1-type" evidence="1">
    <location>
        <begin position="5"/>
        <end position="59"/>
    </location>
</feature>
<name>A0A2P8H7F9_9BACL</name>
<dbReference type="InterPro" id="IPR001387">
    <property type="entry name" value="Cro/C1-type_HTH"/>
</dbReference>
<dbReference type="AlphaFoldDB" id="A0A2P8H7F9"/>
<dbReference type="Pfam" id="PF01381">
    <property type="entry name" value="HTH_3"/>
    <property type="match status" value="1"/>
</dbReference>
<gene>
    <name evidence="2" type="ORF">B0H99_101415</name>
</gene>
<proteinExistence type="predicted"/>
<dbReference type="InterPro" id="IPR010982">
    <property type="entry name" value="Lambda_DNA-bd_dom_sf"/>
</dbReference>
<dbReference type="Gene3D" id="1.10.260.40">
    <property type="entry name" value="lambda repressor-like DNA-binding domains"/>
    <property type="match status" value="1"/>
</dbReference>